<name>A0A5E7XXS0_9SPHN</name>
<organism evidence="2 3">
    <name type="scientific">Sphingomonas aurantiaca</name>
    <dbReference type="NCBI Taxonomy" id="185949"/>
    <lineage>
        <taxon>Bacteria</taxon>
        <taxon>Pseudomonadati</taxon>
        <taxon>Pseudomonadota</taxon>
        <taxon>Alphaproteobacteria</taxon>
        <taxon>Sphingomonadales</taxon>
        <taxon>Sphingomonadaceae</taxon>
        <taxon>Sphingomonas</taxon>
    </lineage>
</organism>
<feature type="region of interest" description="Disordered" evidence="1">
    <location>
        <begin position="49"/>
        <end position="79"/>
    </location>
</feature>
<dbReference type="Proteomes" id="UP000326857">
    <property type="component" value="Unassembled WGS sequence"/>
</dbReference>
<dbReference type="EMBL" id="CABVLI010000024">
    <property type="protein sequence ID" value="VVS99352.1"/>
    <property type="molecule type" value="Genomic_DNA"/>
</dbReference>
<accession>A0A5E7XXS0</accession>
<evidence type="ECO:0008006" key="4">
    <source>
        <dbReference type="Google" id="ProtNLM"/>
    </source>
</evidence>
<proteinExistence type="predicted"/>
<sequence length="292" mass="30888">MPVVGRPSRNRHDPHLPSRRCCSVRHAGCSLGCRAGADASRSGLPMLREVGAAGEGSVRSRGPRRRRREPARVHEGPGRTCGLGLVPHGYYRRHNVRGSCADRRYEAGSGNAPEGCDGARGCRDADGLAGHGDAGHDGPALQRRCVRTRWAASIRSPRRIVVDTRTPTPDRIGVKGHLSLLLLLGALVGLFGQQAAYAGGPALAPAMEASHAMPTGMDCAGTEGMPEATHEQPCKGLTLACIAQMGCMIPMTIQDRLPLTAPRVPLPPVAYRAVDAPLAGRDLMPELQPPTV</sequence>
<evidence type="ECO:0000313" key="3">
    <source>
        <dbReference type="Proteomes" id="UP000326857"/>
    </source>
</evidence>
<evidence type="ECO:0000256" key="1">
    <source>
        <dbReference type="SAM" id="MobiDB-lite"/>
    </source>
</evidence>
<reference evidence="2 3" key="1">
    <citation type="submission" date="2019-09" db="EMBL/GenBank/DDBJ databases">
        <authorList>
            <person name="Dittami M. S."/>
        </authorList>
    </citation>
    <scope>NUCLEOTIDE SEQUENCE [LARGE SCALE GENOMIC DNA]</scope>
    <source>
        <strain evidence="2">SPHINGO391</strain>
    </source>
</reference>
<protein>
    <recommendedName>
        <fullName evidence="4">DUF2946 domain-containing protein</fullName>
    </recommendedName>
</protein>
<dbReference type="AlphaFoldDB" id="A0A5E7XXS0"/>
<evidence type="ECO:0000313" key="2">
    <source>
        <dbReference type="EMBL" id="VVS99352.1"/>
    </source>
</evidence>
<gene>
    <name evidence="2" type="ORF">SPHINGO391_300028</name>
</gene>